<dbReference type="PANTHER" id="PTHR36974">
    <property type="entry name" value="MEMBRANE PROTEIN-RELATED"/>
    <property type="match status" value="1"/>
</dbReference>
<feature type="domain" description="Methylamine utilisation protein MauE" evidence="6">
    <location>
        <begin position="4"/>
        <end position="86"/>
    </location>
</feature>
<evidence type="ECO:0000259" key="6">
    <source>
        <dbReference type="Pfam" id="PF07291"/>
    </source>
</evidence>
<evidence type="ECO:0000256" key="3">
    <source>
        <dbReference type="ARBA" id="ARBA00022989"/>
    </source>
</evidence>
<evidence type="ECO:0000313" key="7">
    <source>
        <dbReference type="EMBL" id="XBH01663.1"/>
    </source>
</evidence>
<evidence type="ECO:0000256" key="1">
    <source>
        <dbReference type="ARBA" id="ARBA00004141"/>
    </source>
</evidence>
<feature type="transmembrane region" description="Helical" evidence="5">
    <location>
        <begin position="67"/>
        <end position="86"/>
    </location>
</feature>
<keyword evidence="4 5" id="KW-0472">Membrane</keyword>
<dbReference type="GO" id="GO:0030416">
    <property type="term" value="P:methylamine metabolic process"/>
    <property type="evidence" value="ECO:0007669"/>
    <property type="project" value="InterPro"/>
</dbReference>
<dbReference type="EMBL" id="CP155447">
    <property type="protein sequence ID" value="XBH01663.1"/>
    <property type="molecule type" value="Genomic_DNA"/>
</dbReference>
<feature type="transmembrane region" description="Helical" evidence="5">
    <location>
        <begin position="98"/>
        <end position="116"/>
    </location>
</feature>
<evidence type="ECO:0000256" key="5">
    <source>
        <dbReference type="SAM" id="Phobius"/>
    </source>
</evidence>
<comment type="subcellular location">
    <subcellularLocation>
        <location evidence="1">Membrane</location>
        <topology evidence="1">Multi-pass membrane protein</topology>
    </subcellularLocation>
</comment>
<dbReference type="InterPro" id="IPR009908">
    <property type="entry name" value="Methylamine_util_MauE"/>
</dbReference>
<proteinExistence type="predicted"/>
<feature type="transmembrane region" description="Helical" evidence="5">
    <location>
        <begin position="6"/>
        <end position="31"/>
    </location>
</feature>
<name>A0AAU7C951_9BACT</name>
<gene>
    <name evidence="7" type="ORF">V5E97_25355</name>
</gene>
<dbReference type="RefSeq" id="WP_406694407.1">
    <property type="nucleotide sequence ID" value="NZ_CP155447.1"/>
</dbReference>
<dbReference type="PANTHER" id="PTHR36974:SF1">
    <property type="entry name" value="DOXX FAMILY MEMBRANE PROTEIN"/>
    <property type="match status" value="1"/>
</dbReference>
<evidence type="ECO:0000256" key="4">
    <source>
        <dbReference type="ARBA" id="ARBA00023136"/>
    </source>
</evidence>
<keyword evidence="2 5" id="KW-0812">Transmembrane</keyword>
<dbReference type="Pfam" id="PF07291">
    <property type="entry name" value="MauE"/>
    <property type="match status" value="1"/>
</dbReference>
<keyword evidence="3 5" id="KW-1133">Transmembrane helix</keyword>
<accession>A0AAU7C951</accession>
<dbReference type="GO" id="GO:0016020">
    <property type="term" value="C:membrane"/>
    <property type="evidence" value="ECO:0007669"/>
    <property type="project" value="UniProtKB-SubCell"/>
</dbReference>
<dbReference type="AlphaFoldDB" id="A0AAU7C951"/>
<reference evidence="7" key="1">
    <citation type="submission" date="2024-05" db="EMBL/GenBank/DDBJ databases">
        <title>Planctomycetes of the genus Singulisphaera possess chitinolytic capabilities.</title>
        <authorList>
            <person name="Ivanova A."/>
        </authorList>
    </citation>
    <scope>NUCLEOTIDE SEQUENCE</scope>
    <source>
        <strain evidence="7">Ch08T</strain>
    </source>
</reference>
<protein>
    <submittedName>
        <fullName evidence="7">MauE/DoxX family redox-associated membrane protein</fullName>
    </submittedName>
</protein>
<evidence type="ECO:0000256" key="2">
    <source>
        <dbReference type="ARBA" id="ARBA00022692"/>
    </source>
</evidence>
<sequence>MKAWTLVGKVLFAVLFIAGGIGHFIATDFYVKMMPPYLPLHRPLVLLSGVAEIALGLLLLIPESSRFAAWGLIALLIAVFPANIYIYQHQQSFPLPPLVHLLRLPLQGLLILWAYAYTRPR</sequence>
<organism evidence="7">
    <name type="scientific">Singulisphaera sp. Ch08</name>
    <dbReference type="NCBI Taxonomy" id="3120278"/>
    <lineage>
        <taxon>Bacteria</taxon>
        <taxon>Pseudomonadati</taxon>
        <taxon>Planctomycetota</taxon>
        <taxon>Planctomycetia</taxon>
        <taxon>Isosphaerales</taxon>
        <taxon>Isosphaeraceae</taxon>
        <taxon>Singulisphaera</taxon>
    </lineage>
</organism>
<feature type="transmembrane region" description="Helical" evidence="5">
    <location>
        <begin position="43"/>
        <end position="61"/>
    </location>
</feature>